<dbReference type="SUPFAM" id="SSF103473">
    <property type="entry name" value="MFS general substrate transporter"/>
    <property type="match status" value="1"/>
</dbReference>
<accession>A0AAW0KV27</accession>
<feature type="transmembrane region" description="Helical" evidence="1">
    <location>
        <begin position="60"/>
        <end position="84"/>
    </location>
</feature>
<keyword evidence="1" id="KW-0812">Transmembrane</keyword>
<feature type="transmembrane region" description="Helical" evidence="1">
    <location>
        <begin position="104"/>
        <end position="123"/>
    </location>
</feature>
<dbReference type="EMBL" id="PKMF04000217">
    <property type="protein sequence ID" value="KAK7842700.1"/>
    <property type="molecule type" value="Genomic_DNA"/>
</dbReference>
<protein>
    <submittedName>
        <fullName evidence="2">Protein nrt1/ ptr family 5.4</fullName>
    </submittedName>
</protein>
<dbReference type="AlphaFoldDB" id="A0AAW0KV27"/>
<evidence type="ECO:0000313" key="2">
    <source>
        <dbReference type="EMBL" id="KAK7842700.1"/>
    </source>
</evidence>
<sequence>FLEKATIIDNIDASSESRNPWRLCSLNQVFGVVVTNISTYFTKQELFYDQMPESLRSLGAAAYISFLGVGSFISSAIISIVQAISSSCGEKWLGNNLHHAHIDYFYWLLAGLSFLNLCVYIWIAMRYMYKKLEGDEMLA</sequence>
<dbReference type="PANTHER" id="PTHR11654">
    <property type="entry name" value="OLIGOPEPTIDE TRANSPORTER-RELATED"/>
    <property type="match status" value="1"/>
</dbReference>
<reference evidence="2 3" key="1">
    <citation type="journal article" date="2018" name="Sci. Data">
        <title>The draft genome sequence of cork oak.</title>
        <authorList>
            <person name="Ramos A.M."/>
            <person name="Usie A."/>
            <person name="Barbosa P."/>
            <person name="Barros P.M."/>
            <person name="Capote T."/>
            <person name="Chaves I."/>
            <person name="Simoes F."/>
            <person name="Abreu I."/>
            <person name="Carrasquinho I."/>
            <person name="Faro C."/>
            <person name="Guimaraes J.B."/>
            <person name="Mendonca D."/>
            <person name="Nobrega F."/>
            <person name="Rodrigues L."/>
            <person name="Saibo N.J.M."/>
            <person name="Varela M.C."/>
            <person name="Egas C."/>
            <person name="Matos J."/>
            <person name="Miguel C.M."/>
            <person name="Oliveira M.M."/>
            <person name="Ricardo C.P."/>
            <person name="Goncalves S."/>
        </authorList>
    </citation>
    <scope>NUCLEOTIDE SEQUENCE [LARGE SCALE GENOMIC DNA]</scope>
    <source>
        <strain evidence="3">cv. HL8</strain>
    </source>
</reference>
<keyword evidence="1" id="KW-1133">Transmembrane helix</keyword>
<dbReference type="InterPro" id="IPR036259">
    <property type="entry name" value="MFS_trans_sf"/>
</dbReference>
<dbReference type="Gene3D" id="1.20.1250.20">
    <property type="entry name" value="MFS general substrate transporter like domains"/>
    <property type="match status" value="1"/>
</dbReference>
<comment type="caution">
    <text evidence="2">The sequence shown here is derived from an EMBL/GenBank/DDBJ whole genome shotgun (WGS) entry which is preliminary data.</text>
</comment>
<proteinExistence type="predicted"/>
<evidence type="ECO:0000313" key="3">
    <source>
        <dbReference type="Proteomes" id="UP000237347"/>
    </source>
</evidence>
<dbReference type="Proteomes" id="UP000237347">
    <property type="component" value="Unassembled WGS sequence"/>
</dbReference>
<evidence type="ECO:0000256" key="1">
    <source>
        <dbReference type="SAM" id="Phobius"/>
    </source>
</evidence>
<gene>
    <name evidence="2" type="primary">NPF5.4_0</name>
    <name evidence="2" type="ORF">CFP56_013488</name>
</gene>
<organism evidence="2 3">
    <name type="scientific">Quercus suber</name>
    <name type="common">Cork oak</name>
    <dbReference type="NCBI Taxonomy" id="58331"/>
    <lineage>
        <taxon>Eukaryota</taxon>
        <taxon>Viridiplantae</taxon>
        <taxon>Streptophyta</taxon>
        <taxon>Embryophyta</taxon>
        <taxon>Tracheophyta</taxon>
        <taxon>Spermatophyta</taxon>
        <taxon>Magnoliopsida</taxon>
        <taxon>eudicotyledons</taxon>
        <taxon>Gunneridae</taxon>
        <taxon>Pentapetalae</taxon>
        <taxon>rosids</taxon>
        <taxon>fabids</taxon>
        <taxon>Fagales</taxon>
        <taxon>Fagaceae</taxon>
        <taxon>Quercus</taxon>
    </lineage>
</organism>
<feature type="non-terminal residue" evidence="2">
    <location>
        <position position="1"/>
    </location>
</feature>
<keyword evidence="1" id="KW-0472">Membrane</keyword>
<name>A0AAW0KV27_QUESU</name>
<keyword evidence="3" id="KW-1185">Reference proteome</keyword>